<evidence type="ECO:0000256" key="1">
    <source>
        <dbReference type="SAM" id="MobiDB-lite"/>
    </source>
</evidence>
<protein>
    <submittedName>
        <fullName evidence="3">Membrane protein</fullName>
    </submittedName>
</protein>
<reference evidence="3 4" key="1">
    <citation type="journal article" date="2019" name="Microbiol. Resour. Announc.">
        <title>Draft Genome Sequence of the Most Traditional epsilon-Poly-l-Lysine Producer, Streptomyces albulus NBRC14147.</title>
        <authorList>
            <person name="Yamanaka K."/>
            <person name="Hamano Y."/>
        </authorList>
    </citation>
    <scope>NUCLEOTIDE SEQUENCE [LARGE SCALE GENOMIC DNA]</scope>
    <source>
        <strain evidence="3 4">NBRC 14147</strain>
    </source>
</reference>
<sequence>MILSFPEKPATAPSNTPSPTDPSSPSDGPPSEQGLSEATRLLCAGVYFDGQFRRRVIQELVEHEERPIAPSLGFDALPVLAHALSARRREAQTGLLLLAVWAVFIGLDLADVGAQSLLPVPWFVAYGAVCVVSWLVRGTRSSLFALGRSVLKEATRGRLKAVLPVLPFVVAVVYGAAVLTTLFRGGDAWIAVVFPVLLVPPIWAHRAHVVSVMRHQLGRETFAGGRRAALPATAQYRRIGAAIAREQHARLAIYDPFRPFVGAGTPYKPWSVAMELKQQSWADSTEREAPESPSRPAPPSFTKRRPGSVPAPLTGREVVDLIKPRLEALRTSAAATSRDRLRSLEVEELVYLPVGLARDEVDYGPDVIREHLERAVGEGAEARRHFLRVRVGAWDEQVAICLLVRIHTQGGMLVLEVAPHVLTPVRPEFKSVDVVAAHGGDGPLRDVIRSVLTSPSAGCAAAVSLCQTAVSLMRTWLTMPEHALPDAPVASVRELGSVPELSLFQEMDISRYVKTLQDRIANGVQEALRNKGYETGVFDQYIINVGEGGVFIGGMSGGAVASGERALAKHTDASTETGGGRG</sequence>
<feature type="transmembrane region" description="Helical" evidence="2">
    <location>
        <begin position="120"/>
        <end position="140"/>
    </location>
</feature>
<feature type="region of interest" description="Disordered" evidence="1">
    <location>
        <begin position="281"/>
        <end position="312"/>
    </location>
</feature>
<evidence type="ECO:0000256" key="2">
    <source>
        <dbReference type="SAM" id="Phobius"/>
    </source>
</evidence>
<dbReference type="AlphaFoldDB" id="A0A401QU49"/>
<feature type="transmembrane region" description="Helical" evidence="2">
    <location>
        <begin position="188"/>
        <end position="204"/>
    </location>
</feature>
<name>A0A401QU49_STRNR</name>
<dbReference type="Proteomes" id="UP000288351">
    <property type="component" value="Unassembled WGS sequence"/>
</dbReference>
<dbReference type="RefSeq" id="WP_016575712.1">
    <property type="nucleotide sequence ID" value="NZ_BHXC01000006.1"/>
</dbReference>
<evidence type="ECO:0000313" key="3">
    <source>
        <dbReference type="EMBL" id="GCB88917.1"/>
    </source>
</evidence>
<proteinExistence type="predicted"/>
<feature type="compositionally biased region" description="Low complexity" evidence="1">
    <location>
        <begin position="9"/>
        <end position="31"/>
    </location>
</feature>
<keyword evidence="2" id="KW-1133">Transmembrane helix</keyword>
<keyword evidence="2" id="KW-0472">Membrane</keyword>
<organism evidence="3 4">
    <name type="scientific">Streptomyces noursei</name>
    <name type="common">Streptomyces albulus</name>
    <dbReference type="NCBI Taxonomy" id="1971"/>
    <lineage>
        <taxon>Bacteria</taxon>
        <taxon>Bacillati</taxon>
        <taxon>Actinomycetota</taxon>
        <taxon>Actinomycetes</taxon>
        <taxon>Kitasatosporales</taxon>
        <taxon>Streptomycetaceae</taxon>
        <taxon>Streptomyces</taxon>
    </lineage>
</organism>
<feature type="region of interest" description="Disordered" evidence="1">
    <location>
        <begin position="1"/>
        <end position="34"/>
    </location>
</feature>
<comment type="caution">
    <text evidence="3">The sequence shown here is derived from an EMBL/GenBank/DDBJ whole genome shotgun (WGS) entry which is preliminary data.</text>
</comment>
<gene>
    <name evidence="3" type="ORF">SALB_01590</name>
</gene>
<feature type="transmembrane region" description="Helical" evidence="2">
    <location>
        <begin position="95"/>
        <end position="114"/>
    </location>
</feature>
<feature type="transmembrane region" description="Helical" evidence="2">
    <location>
        <begin position="161"/>
        <end position="182"/>
    </location>
</feature>
<dbReference type="EMBL" id="BHXC01000006">
    <property type="protein sequence ID" value="GCB88917.1"/>
    <property type="molecule type" value="Genomic_DNA"/>
</dbReference>
<accession>A0A401QU49</accession>
<evidence type="ECO:0000313" key="4">
    <source>
        <dbReference type="Proteomes" id="UP000288351"/>
    </source>
</evidence>
<keyword evidence="2" id="KW-0812">Transmembrane</keyword>